<protein>
    <submittedName>
        <fullName evidence="6">LysR family transcriptional regulator</fullName>
    </submittedName>
</protein>
<dbReference type="SUPFAM" id="SSF46785">
    <property type="entry name" value="Winged helix' DNA-binding domain"/>
    <property type="match status" value="1"/>
</dbReference>
<reference evidence="6 7" key="1">
    <citation type="submission" date="2016-10" db="EMBL/GenBank/DDBJ databases">
        <title>Alkaliphiles isolated from bioreactors.</title>
        <authorList>
            <person name="Salah Z."/>
            <person name="Rout S.P."/>
            <person name="Humphreys P.N."/>
        </authorList>
    </citation>
    <scope>NUCLEOTIDE SEQUENCE [LARGE SCALE GENOMIC DNA]</scope>
    <source>
        <strain evidence="6 7">ZS02</strain>
    </source>
</reference>
<dbReference type="InterPro" id="IPR050950">
    <property type="entry name" value="HTH-type_LysR_regulators"/>
</dbReference>
<dbReference type="Gene3D" id="3.40.190.290">
    <property type="match status" value="1"/>
</dbReference>
<dbReference type="Proteomes" id="UP000187526">
    <property type="component" value="Unassembled WGS sequence"/>
</dbReference>
<dbReference type="GO" id="GO:0003677">
    <property type="term" value="F:DNA binding"/>
    <property type="evidence" value="ECO:0007669"/>
    <property type="project" value="UniProtKB-KW"/>
</dbReference>
<name>A0A1R1I1P3_9RHOO</name>
<dbReference type="GO" id="GO:0005829">
    <property type="term" value="C:cytosol"/>
    <property type="evidence" value="ECO:0007669"/>
    <property type="project" value="TreeGrafter"/>
</dbReference>
<dbReference type="PANTHER" id="PTHR30419:SF2">
    <property type="entry name" value="LYSR FAMILY TRANSCRIPTIONAL REGULATOR"/>
    <property type="match status" value="1"/>
</dbReference>
<dbReference type="GO" id="GO:0003700">
    <property type="term" value="F:DNA-binding transcription factor activity"/>
    <property type="evidence" value="ECO:0007669"/>
    <property type="project" value="InterPro"/>
</dbReference>
<evidence type="ECO:0000313" key="6">
    <source>
        <dbReference type="EMBL" id="OMG52627.1"/>
    </source>
</evidence>
<dbReference type="InterPro" id="IPR000847">
    <property type="entry name" value="LysR_HTH_N"/>
</dbReference>
<dbReference type="EMBL" id="MTHD01000005">
    <property type="protein sequence ID" value="OMG52627.1"/>
    <property type="molecule type" value="Genomic_DNA"/>
</dbReference>
<accession>A0A1R1I1P3</accession>
<comment type="similarity">
    <text evidence="1">Belongs to the LysR transcriptional regulatory family.</text>
</comment>
<evidence type="ECO:0000256" key="2">
    <source>
        <dbReference type="ARBA" id="ARBA00023015"/>
    </source>
</evidence>
<comment type="caution">
    <text evidence="6">The sequence shown here is derived from an EMBL/GenBank/DDBJ whole genome shotgun (WGS) entry which is preliminary data.</text>
</comment>
<dbReference type="InterPro" id="IPR005119">
    <property type="entry name" value="LysR_subst-bd"/>
</dbReference>
<dbReference type="PANTHER" id="PTHR30419">
    <property type="entry name" value="HTH-TYPE TRANSCRIPTIONAL REGULATOR YBHD"/>
    <property type="match status" value="1"/>
</dbReference>
<proteinExistence type="inferred from homology"/>
<keyword evidence="2" id="KW-0805">Transcription regulation</keyword>
<dbReference type="PROSITE" id="PS50931">
    <property type="entry name" value="HTH_LYSR"/>
    <property type="match status" value="1"/>
</dbReference>
<dbReference type="OrthoDB" id="9785974at2"/>
<feature type="domain" description="HTH lysR-type" evidence="5">
    <location>
        <begin position="14"/>
        <end position="71"/>
    </location>
</feature>
<sequence length="308" mass="34013">MTVPLNRSLLPHRISTYDLHVFAAIAEAGSITRGAESMHLSLAAASTRLQKMEHALGTELLHRSKLGVRLTDAGRTLLRHAGRLERELEILHAEMAAFAHGIRSTVRVLCNTAAMTEYLPPLIGRFLAEHQEVDIDLRELGSQDVLSAMRQEQADIGIVADYVRTEGLSTRFFREDRLVAVFPSVRRPRQTTSVQFADLLTHPFVGLPSESGLSRFIQNQAIQYGRGIHYRVRVRSLDTVVSLVADEVGIAIIPETTARRLASPKIDLLPLEDPWANRKLLLCTASDAVPEGPAAVFLDYLSGSALAR</sequence>
<keyword evidence="3" id="KW-0238">DNA-binding</keyword>
<keyword evidence="7" id="KW-1185">Reference proteome</keyword>
<evidence type="ECO:0000256" key="4">
    <source>
        <dbReference type="ARBA" id="ARBA00023163"/>
    </source>
</evidence>
<evidence type="ECO:0000256" key="3">
    <source>
        <dbReference type="ARBA" id="ARBA00023125"/>
    </source>
</evidence>
<gene>
    <name evidence="6" type="ORF">BJN45_13620</name>
</gene>
<evidence type="ECO:0000313" key="7">
    <source>
        <dbReference type="Proteomes" id="UP000187526"/>
    </source>
</evidence>
<dbReference type="AlphaFoldDB" id="A0A1R1I1P3"/>
<organism evidence="6 7">
    <name type="scientific">Azonexus hydrophilus</name>
    <dbReference type="NCBI Taxonomy" id="418702"/>
    <lineage>
        <taxon>Bacteria</taxon>
        <taxon>Pseudomonadati</taxon>
        <taxon>Pseudomonadota</taxon>
        <taxon>Betaproteobacteria</taxon>
        <taxon>Rhodocyclales</taxon>
        <taxon>Azonexaceae</taxon>
        <taxon>Azonexus</taxon>
    </lineage>
</organism>
<dbReference type="STRING" id="418702.BJN45_13620"/>
<dbReference type="Pfam" id="PF00126">
    <property type="entry name" value="HTH_1"/>
    <property type="match status" value="1"/>
</dbReference>
<dbReference type="Pfam" id="PF03466">
    <property type="entry name" value="LysR_substrate"/>
    <property type="match status" value="1"/>
</dbReference>
<evidence type="ECO:0000256" key="1">
    <source>
        <dbReference type="ARBA" id="ARBA00009437"/>
    </source>
</evidence>
<dbReference type="InterPro" id="IPR036390">
    <property type="entry name" value="WH_DNA-bd_sf"/>
</dbReference>
<dbReference type="SUPFAM" id="SSF53850">
    <property type="entry name" value="Periplasmic binding protein-like II"/>
    <property type="match status" value="1"/>
</dbReference>
<dbReference type="InterPro" id="IPR036388">
    <property type="entry name" value="WH-like_DNA-bd_sf"/>
</dbReference>
<dbReference type="RefSeq" id="WP_076096723.1">
    <property type="nucleotide sequence ID" value="NZ_MTHD01000005.1"/>
</dbReference>
<dbReference type="Gene3D" id="1.10.10.10">
    <property type="entry name" value="Winged helix-like DNA-binding domain superfamily/Winged helix DNA-binding domain"/>
    <property type="match status" value="1"/>
</dbReference>
<evidence type="ECO:0000259" key="5">
    <source>
        <dbReference type="PROSITE" id="PS50931"/>
    </source>
</evidence>
<keyword evidence="4" id="KW-0804">Transcription</keyword>